<dbReference type="InterPro" id="IPR006656">
    <property type="entry name" value="Mopterin_OxRdtase"/>
</dbReference>
<dbReference type="InterPro" id="IPR006657">
    <property type="entry name" value="MoPterin_dinucl-bd_dom"/>
</dbReference>
<gene>
    <name evidence="6" type="ORF">HXX08_15740</name>
    <name evidence="7" type="ORF">OZ401_002829</name>
</gene>
<evidence type="ECO:0000256" key="4">
    <source>
        <dbReference type="ARBA" id="ARBA00023014"/>
    </source>
</evidence>
<evidence type="ECO:0000256" key="2">
    <source>
        <dbReference type="ARBA" id="ARBA00022723"/>
    </source>
</evidence>
<evidence type="ECO:0000256" key="1">
    <source>
        <dbReference type="ARBA" id="ARBA00010312"/>
    </source>
</evidence>
<dbReference type="GO" id="GO:0046872">
    <property type="term" value="F:metal ion binding"/>
    <property type="evidence" value="ECO:0007669"/>
    <property type="project" value="UniProtKB-KW"/>
</dbReference>
<dbReference type="SMART" id="SM00926">
    <property type="entry name" value="Molybdop_Fe4S4"/>
    <property type="match status" value="1"/>
</dbReference>
<evidence type="ECO:0000259" key="5">
    <source>
        <dbReference type="PROSITE" id="PS51669"/>
    </source>
</evidence>
<keyword evidence="9" id="KW-1185">Reference proteome</keyword>
<dbReference type="Pfam" id="PF01568">
    <property type="entry name" value="Molydop_binding"/>
    <property type="match status" value="1"/>
</dbReference>
<dbReference type="SUPFAM" id="SSF53706">
    <property type="entry name" value="Formate dehydrogenase/DMSO reductase, domains 1-3"/>
    <property type="match status" value="1"/>
</dbReference>
<comment type="similarity">
    <text evidence="1">Belongs to the prokaryotic molybdopterin-containing oxidoreductase family.</text>
</comment>
<dbReference type="Proteomes" id="UP001431572">
    <property type="component" value="Chromosome 2"/>
</dbReference>
<evidence type="ECO:0000313" key="9">
    <source>
        <dbReference type="Proteomes" id="UP001431572"/>
    </source>
</evidence>
<dbReference type="PROSITE" id="PS51669">
    <property type="entry name" value="4FE4S_MOW_BIS_MGD"/>
    <property type="match status" value="1"/>
</dbReference>
<dbReference type="PANTHER" id="PTHR43742">
    <property type="entry name" value="TRIMETHYLAMINE-N-OXIDE REDUCTASE"/>
    <property type="match status" value="1"/>
</dbReference>
<evidence type="ECO:0000313" key="6">
    <source>
        <dbReference type="EMBL" id="NWJ47311.1"/>
    </source>
</evidence>
<keyword evidence="4" id="KW-0411">Iron-sulfur</keyword>
<dbReference type="CDD" id="cd02766">
    <property type="entry name" value="MopB_3"/>
    <property type="match status" value="1"/>
</dbReference>
<dbReference type="GO" id="GO:0043546">
    <property type="term" value="F:molybdopterin cofactor binding"/>
    <property type="evidence" value="ECO:0007669"/>
    <property type="project" value="InterPro"/>
</dbReference>
<keyword evidence="3" id="KW-0408">Iron</keyword>
<dbReference type="AlphaFoldDB" id="A0A8T7M5C8"/>
<evidence type="ECO:0000313" key="7">
    <source>
        <dbReference type="EMBL" id="WJW69229.1"/>
    </source>
</evidence>
<name>A0A8T7M5C8_9CHLR</name>
<sequence>MTIVPDRTRQLPLVEKKRVVCPHDCPDTCLMNATVQDGRVIKVEGDEEMPFTGGFLCVKTRYYQERIYSPIRITTPLKRVGAKGAGEFTPISWDEALTTIAARFKAIIAEHSAEAILPFSYAGNMGKLAYASMDRRFFHYMGASLLDRTICSTAGGVGYTYTMGAKIGTDPETVGESKLIIAWGANPVSSNVHLMPFINEARKRGAKFVVVDPHRSKTAEQADLVIQPYPGTDAALALGMMRVIINENLYDKAFVEQHTFGFELLRQHVQQFTPEHVEAITGVNATQMIDFARMYAAIKPSFIRLNYGLNRHTNGGMMVRTVACLPALVGAWGVPGGGALLSTGGDFPLNLAALERTDLLNRHPKRPRTINMIKLGEALLEYSNPRVMGLYVYNCNPASVVPNLTKVIKGLEREDLFTVVHEQVMTDSARYADIVLPAPTTFEDTDIFAAYGHLYVQLNRPAINPVGESKPNIEVFRLLAERMDYEDPCFNDSAEDMIRQALASKDPRLEGITYERLEKESFARLNLPRPYVPFADGKYPTPSGKIEFYSEKMLRDGLDPLPNHNPSAESADGSPELFSRYPIRLVTPAAHHFLNSSFADMPTMLKKQRFPTLELNSSDAAERGIQNGDWLRAFNDRGQAYFVAEVGDSVTQGVACHLSIWWNSRSPKGWNCNVLTSDAEADMGKGATFHTNLVQVELASRTLTIAEIAAMQALYERN</sequence>
<dbReference type="Gene3D" id="3.30.2070.10">
    <property type="entry name" value="Formate dehydrogenase/DMSO reductase"/>
    <property type="match status" value="1"/>
</dbReference>
<dbReference type="Gene3D" id="2.20.25.90">
    <property type="entry name" value="ADC-like domains"/>
    <property type="match status" value="1"/>
</dbReference>
<evidence type="ECO:0000256" key="3">
    <source>
        <dbReference type="ARBA" id="ARBA00023004"/>
    </source>
</evidence>
<accession>A0A8T7M5C8</accession>
<dbReference type="EMBL" id="JACATZ010000003">
    <property type="protein sequence ID" value="NWJ47311.1"/>
    <property type="molecule type" value="Genomic_DNA"/>
</dbReference>
<dbReference type="InterPro" id="IPR050612">
    <property type="entry name" value="Prok_Mopterin_Oxidored"/>
</dbReference>
<dbReference type="SUPFAM" id="SSF50692">
    <property type="entry name" value="ADC-like"/>
    <property type="match status" value="1"/>
</dbReference>
<reference evidence="6 8" key="1">
    <citation type="submission" date="2020-06" db="EMBL/GenBank/DDBJ databases">
        <title>Anoxygenic phototrophic Chloroflexota member uses a Type I reaction center.</title>
        <authorList>
            <person name="Tsuji J.M."/>
            <person name="Shaw N.A."/>
            <person name="Nagashima S."/>
            <person name="Venkiteswaran J."/>
            <person name="Schiff S.L."/>
            <person name="Hanada S."/>
            <person name="Tank M."/>
            <person name="Neufeld J.D."/>
        </authorList>
    </citation>
    <scope>NUCLEOTIDE SEQUENCE [LARGE SCALE GENOMIC DNA]</scope>
    <source>
        <strain evidence="6">L227-S17</strain>
    </source>
</reference>
<dbReference type="PANTHER" id="PTHR43742:SF6">
    <property type="entry name" value="OXIDOREDUCTASE YYAE-RELATED"/>
    <property type="match status" value="1"/>
</dbReference>
<organism evidence="6 8">
    <name type="scientific">Candidatus Chlorohelix allophototropha</name>
    <dbReference type="NCBI Taxonomy" id="3003348"/>
    <lineage>
        <taxon>Bacteria</taxon>
        <taxon>Bacillati</taxon>
        <taxon>Chloroflexota</taxon>
        <taxon>Chloroflexia</taxon>
        <taxon>Candidatus Chloroheliales</taxon>
        <taxon>Candidatus Chloroheliaceae</taxon>
        <taxon>Candidatus Chlorohelix</taxon>
    </lineage>
</organism>
<reference evidence="7" key="2">
    <citation type="journal article" date="2024" name="Nature">
        <title>Anoxygenic phototroph of the Chloroflexota uses a type I reaction centre.</title>
        <authorList>
            <person name="Tsuji J.M."/>
            <person name="Shaw N.A."/>
            <person name="Nagashima S."/>
            <person name="Venkiteswaran J.J."/>
            <person name="Schiff S.L."/>
            <person name="Watanabe T."/>
            <person name="Fukui M."/>
            <person name="Hanada S."/>
            <person name="Tank M."/>
            <person name="Neufeld J.D."/>
        </authorList>
    </citation>
    <scope>NUCLEOTIDE SEQUENCE</scope>
    <source>
        <strain evidence="7">L227-S17</strain>
    </source>
</reference>
<dbReference type="CDD" id="cd02786">
    <property type="entry name" value="MopB_CT_3"/>
    <property type="match status" value="1"/>
</dbReference>
<dbReference type="RefSeq" id="WP_341471114.1">
    <property type="nucleotide sequence ID" value="NZ_CP128400.1"/>
</dbReference>
<dbReference type="Pfam" id="PF04879">
    <property type="entry name" value="Molybdop_Fe4S4"/>
    <property type="match status" value="1"/>
</dbReference>
<protein>
    <submittedName>
        <fullName evidence="6">Molybdopterin oxidoreductase family protein</fullName>
    </submittedName>
</protein>
<dbReference type="InterPro" id="IPR037920">
    <property type="entry name" value="YoaE_C"/>
</dbReference>
<dbReference type="GO" id="GO:0016491">
    <property type="term" value="F:oxidoreductase activity"/>
    <property type="evidence" value="ECO:0007669"/>
    <property type="project" value="InterPro"/>
</dbReference>
<dbReference type="EMBL" id="CP128400">
    <property type="protein sequence ID" value="WJW69229.1"/>
    <property type="molecule type" value="Genomic_DNA"/>
</dbReference>
<dbReference type="GO" id="GO:0051536">
    <property type="term" value="F:iron-sulfur cluster binding"/>
    <property type="evidence" value="ECO:0007669"/>
    <property type="project" value="UniProtKB-KW"/>
</dbReference>
<dbReference type="InterPro" id="IPR006963">
    <property type="entry name" value="Mopterin_OxRdtase_4Fe-4S_dom"/>
</dbReference>
<feature type="domain" description="4Fe-4S Mo/W bis-MGD-type" evidence="5">
    <location>
        <begin position="14"/>
        <end position="71"/>
    </location>
</feature>
<dbReference type="Gene3D" id="3.40.228.10">
    <property type="entry name" value="Dimethylsulfoxide Reductase, domain 2"/>
    <property type="match status" value="1"/>
</dbReference>
<keyword evidence="2" id="KW-0479">Metal-binding</keyword>
<dbReference type="Gene3D" id="3.40.50.740">
    <property type="match status" value="1"/>
</dbReference>
<evidence type="ECO:0000313" key="8">
    <source>
        <dbReference type="Proteomes" id="UP000521676"/>
    </source>
</evidence>
<dbReference type="Gene3D" id="2.40.40.20">
    <property type="match status" value="1"/>
</dbReference>
<dbReference type="Pfam" id="PF00384">
    <property type="entry name" value="Molybdopterin"/>
    <property type="match status" value="1"/>
</dbReference>
<proteinExistence type="inferred from homology"/>
<dbReference type="InterPro" id="IPR009010">
    <property type="entry name" value="Asp_de-COase-like_dom_sf"/>
</dbReference>
<dbReference type="Proteomes" id="UP000521676">
    <property type="component" value="Unassembled WGS sequence"/>
</dbReference>